<protein>
    <submittedName>
        <fullName evidence="2">Uncharacterized protein</fullName>
    </submittedName>
</protein>
<name>A0AAE2CUQ4_9LAMI</name>
<organism evidence="2 3">
    <name type="scientific">Sesamum alatum</name>
    <dbReference type="NCBI Taxonomy" id="300844"/>
    <lineage>
        <taxon>Eukaryota</taxon>
        <taxon>Viridiplantae</taxon>
        <taxon>Streptophyta</taxon>
        <taxon>Embryophyta</taxon>
        <taxon>Tracheophyta</taxon>
        <taxon>Spermatophyta</taxon>
        <taxon>Magnoliopsida</taxon>
        <taxon>eudicotyledons</taxon>
        <taxon>Gunneridae</taxon>
        <taxon>Pentapetalae</taxon>
        <taxon>asterids</taxon>
        <taxon>lamiids</taxon>
        <taxon>Lamiales</taxon>
        <taxon>Pedaliaceae</taxon>
        <taxon>Sesamum</taxon>
    </lineage>
</organism>
<reference evidence="2" key="2">
    <citation type="journal article" date="2024" name="Plant">
        <title>Genomic evolution and insights into agronomic trait innovations of Sesamum species.</title>
        <authorList>
            <person name="Miao H."/>
            <person name="Wang L."/>
            <person name="Qu L."/>
            <person name="Liu H."/>
            <person name="Sun Y."/>
            <person name="Le M."/>
            <person name="Wang Q."/>
            <person name="Wei S."/>
            <person name="Zheng Y."/>
            <person name="Lin W."/>
            <person name="Duan Y."/>
            <person name="Cao H."/>
            <person name="Xiong S."/>
            <person name="Wang X."/>
            <person name="Wei L."/>
            <person name="Li C."/>
            <person name="Ma Q."/>
            <person name="Ju M."/>
            <person name="Zhao R."/>
            <person name="Li G."/>
            <person name="Mu C."/>
            <person name="Tian Q."/>
            <person name="Mei H."/>
            <person name="Zhang T."/>
            <person name="Gao T."/>
            <person name="Zhang H."/>
        </authorList>
    </citation>
    <scope>NUCLEOTIDE SEQUENCE</scope>
    <source>
        <strain evidence="2">3651</strain>
    </source>
</reference>
<dbReference type="Proteomes" id="UP001293254">
    <property type="component" value="Unassembled WGS sequence"/>
</dbReference>
<proteinExistence type="predicted"/>
<accession>A0AAE2CUQ4</accession>
<reference evidence="2" key="1">
    <citation type="submission" date="2020-06" db="EMBL/GenBank/DDBJ databases">
        <authorList>
            <person name="Li T."/>
            <person name="Hu X."/>
            <person name="Zhang T."/>
            <person name="Song X."/>
            <person name="Zhang H."/>
            <person name="Dai N."/>
            <person name="Sheng W."/>
            <person name="Hou X."/>
            <person name="Wei L."/>
        </authorList>
    </citation>
    <scope>NUCLEOTIDE SEQUENCE</scope>
    <source>
        <strain evidence="2">3651</strain>
        <tissue evidence="2">Leaf</tissue>
    </source>
</reference>
<evidence type="ECO:0000313" key="3">
    <source>
        <dbReference type="Proteomes" id="UP001293254"/>
    </source>
</evidence>
<keyword evidence="3" id="KW-1185">Reference proteome</keyword>
<feature type="coiled-coil region" evidence="1">
    <location>
        <begin position="22"/>
        <end position="56"/>
    </location>
</feature>
<dbReference type="AlphaFoldDB" id="A0AAE2CUQ4"/>
<sequence>MQALVHYFENVRLDSKESHAKASLFQHRAEESEARMKELEAKFQNELDLLKSQAEDRENHMAMIAMKNEIYKSAAMQTYQRGREEGISFGQSSAVTLYRNSHEFAEEVCRQGSSFYVDGFTTCLDKSRI</sequence>
<gene>
    <name evidence="2" type="ORF">Salat_0695500</name>
</gene>
<dbReference type="EMBL" id="JACGWO010000002">
    <property type="protein sequence ID" value="KAK4435321.1"/>
    <property type="molecule type" value="Genomic_DNA"/>
</dbReference>
<keyword evidence="1" id="KW-0175">Coiled coil</keyword>
<evidence type="ECO:0000313" key="2">
    <source>
        <dbReference type="EMBL" id="KAK4435321.1"/>
    </source>
</evidence>
<evidence type="ECO:0000256" key="1">
    <source>
        <dbReference type="SAM" id="Coils"/>
    </source>
</evidence>
<comment type="caution">
    <text evidence="2">The sequence shown here is derived from an EMBL/GenBank/DDBJ whole genome shotgun (WGS) entry which is preliminary data.</text>
</comment>